<proteinExistence type="predicted"/>
<reference evidence="2" key="1">
    <citation type="submission" date="2022-10" db="EMBL/GenBank/DDBJ databases">
        <title>Tapping the CABI collections for fungal endophytes: first genome assemblies for Collariella, Neodidymelliopsis, Ascochyta clinopodiicola, Didymella pomorum, Didymosphaeria variabile, Neocosmospora piperis and Neocucurbitaria cava.</title>
        <authorList>
            <person name="Hill R."/>
        </authorList>
    </citation>
    <scope>NUCLEOTIDE SEQUENCE</scope>
    <source>
        <strain evidence="2">IMI 356815</strain>
    </source>
</reference>
<feature type="compositionally biased region" description="Basic and acidic residues" evidence="1">
    <location>
        <begin position="56"/>
        <end position="67"/>
    </location>
</feature>
<sequence length="118" mass="13226">MAYNGNDNPTASNSLSHNDPFAAQREANNELFHEDKIQKATRSSETALSQPADSPTQDRRLSREWDASKVPPSQFQRPKGSIYATPNTRDGHVGGAERDQKYWDKLKEKGWLPGGDKK</sequence>
<organism evidence="2 3">
    <name type="scientific">Didymosphaeria variabile</name>
    <dbReference type="NCBI Taxonomy" id="1932322"/>
    <lineage>
        <taxon>Eukaryota</taxon>
        <taxon>Fungi</taxon>
        <taxon>Dikarya</taxon>
        <taxon>Ascomycota</taxon>
        <taxon>Pezizomycotina</taxon>
        <taxon>Dothideomycetes</taxon>
        <taxon>Pleosporomycetidae</taxon>
        <taxon>Pleosporales</taxon>
        <taxon>Massarineae</taxon>
        <taxon>Didymosphaeriaceae</taxon>
        <taxon>Didymosphaeria</taxon>
    </lineage>
</organism>
<evidence type="ECO:0000256" key="1">
    <source>
        <dbReference type="SAM" id="MobiDB-lite"/>
    </source>
</evidence>
<dbReference type="EMBL" id="JAPEUX010000005">
    <property type="protein sequence ID" value="KAJ4351584.1"/>
    <property type="molecule type" value="Genomic_DNA"/>
</dbReference>
<feature type="compositionally biased region" description="Basic and acidic residues" evidence="1">
    <location>
        <begin position="89"/>
        <end position="118"/>
    </location>
</feature>
<protein>
    <submittedName>
        <fullName evidence="2">Uncharacterized protein</fullName>
    </submittedName>
</protein>
<feature type="compositionally biased region" description="Basic and acidic residues" evidence="1">
    <location>
        <begin position="27"/>
        <end position="38"/>
    </location>
</feature>
<evidence type="ECO:0000313" key="2">
    <source>
        <dbReference type="EMBL" id="KAJ4351584.1"/>
    </source>
</evidence>
<gene>
    <name evidence="2" type="ORF">N0V89_006927</name>
</gene>
<feature type="compositionally biased region" description="Polar residues" evidence="1">
    <location>
        <begin position="1"/>
        <end position="17"/>
    </location>
</feature>
<dbReference type="GeneID" id="80910457"/>
<accession>A0A9W8XII0</accession>
<evidence type="ECO:0000313" key="3">
    <source>
        <dbReference type="Proteomes" id="UP001140513"/>
    </source>
</evidence>
<keyword evidence="3" id="KW-1185">Reference proteome</keyword>
<dbReference type="AlphaFoldDB" id="A0A9W8XII0"/>
<dbReference type="OrthoDB" id="5395727at2759"/>
<dbReference type="RefSeq" id="XP_056069940.1">
    <property type="nucleotide sequence ID" value="XM_056215693.1"/>
</dbReference>
<feature type="region of interest" description="Disordered" evidence="1">
    <location>
        <begin position="1"/>
        <end position="118"/>
    </location>
</feature>
<feature type="compositionally biased region" description="Polar residues" evidence="1">
    <location>
        <begin position="40"/>
        <end position="55"/>
    </location>
</feature>
<comment type="caution">
    <text evidence="2">The sequence shown here is derived from an EMBL/GenBank/DDBJ whole genome shotgun (WGS) entry which is preliminary data.</text>
</comment>
<name>A0A9W8XII0_9PLEO</name>
<dbReference type="Proteomes" id="UP001140513">
    <property type="component" value="Unassembled WGS sequence"/>
</dbReference>